<sequence length="177" mass="19565">MERNGRPRLVGRSPAADTGRDKGLGRFRSFLSCSPCKLFPPHGSLDESNKTGMEPDLTDGEAEASGSFPQHRRELLAFQQGVTGRKPGTWSNHLTLQMGNSWRYRKWQSTISALEVSPGAPAGWWGTQEPRPSPRVGCQFYGFPEYLTAEWMALVKAGLFPPTSTHKVSSWEAGKTV</sequence>
<feature type="region of interest" description="Disordered" evidence="1">
    <location>
        <begin position="41"/>
        <end position="65"/>
    </location>
</feature>
<dbReference type="EMBL" id="AC073257">
    <property type="protein sequence ID" value="AAX93136.1"/>
    <property type="molecule type" value="Genomic_DNA"/>
</dbReference>
<reference evidence="2" key="3">
    <citation type="submission" date="2001-07" db="EMBL/GenBank/DDBJ databases">
        <authorList>
            <person name="Waterston R.H."/>
        </authorList>
    </citation>
    <scope>NUCLEOTIDE SEQUENCE</scope>
</reference>
<proteinExistence type="evidence at transcript level"/>
<evidence type="ECO:0000313" key="4">
    <source>
        <dbReference type="EMBL" id="EAW95244.1"/>
    </source>
</evidence>
<reference evidence="2" key="6">
    <citation type="submission" date="2005-04" db="EMBL/GenBank/DDBJ databases">
        <authorList>
            <person name="Wilson R.K."/>
        </authorList>
    </citation>
    <scope>NUCLEOTIDE SEQUENCE</scope>
</reference>
<evidence type="ECO:0000313" key="3">
    <source>
        <dbReference type="EMBL" id="BAB55323.1"/>
    </source>
</evidence>
<dbReference type="EMBL" id="AK027722">
    <property type="protein sequence ID" value="BAB55323.1"/>
    <property type="molecule type" value="mRNA"/>
</dbReference>
<dbReference type="AlphaFoldDB" id="Q96K35"/>
<gene>
    <name evidence="2" type="primary">FLJ14816</name>
    <name evidence="4" type="ORF">hCG_1818075</name>
</gene>
<accession>Q96K35</accession>
<feature type="region of interest" description="Disordered" evidence="1">
    <location>
        <begin position="1"/>
        <end position="24"/>
    </location>
</feature>
<reference evidence="4" key="2">
    <citation type="journal article" date="2001" name="Science">
        <title>The sequence of the human genome.</title>
        <authorList>
            <person name="Venter J.C."/>
            <person name="Adams M.D."/>
            <person name="Myers E.W."/>
            <person name="Li P.W."/>
            <person name="Mural R.J."/>
            <person name="Sutton G.G."/>
            <person name="Smith H.O."/>
            <person name="Yandell M."/>
            <person name="Evans C.A."/>
            <person name="Holt R.A."/>
            <person name="Gocayne J.D."/>
            <person name="Amanatides P."/>
            <person name="Ballew R.M."/>
            <person name="Huson D.H."/>
            <person name="Wortman J.R."/>
            <person name="Zhang Q."/>
            <person name="Kodira C.D."/>
            <person name="Zheng X.H."/>
            <person name="Chen L."/>
            <person name="Skupski M."/>
            <person name="Subramanian G."/>
            <person name="Thomas P.D."/>
            <person name="Zhang J."/>
            <person name="Gabor Miklos G.L."/>
            <person name="Nelson C."/>
            <person name="Broder S."/>
            <person name="Clark A.G."/>
            <person name="Nadeau J."/>
            <person name="McKusick V.A."/>
            <person name="Zinder N."/>
            <person name="Levine A.J."/>
            <person name="Roberts R.J."/>
            <person name="Simon M."/>
            <person name="Slayman C."/>
            <person name="Hunkapiller M."/>
            <person name="Bolanos R."/>
            <person name="Delcher A."/>
            <person name="Dew I."/>
            <person name="Fasulo D."/>
            <person name="Flanigan M."/>
            <person name="Florea L."/>
            <person name="Halpern A."/>
            <person name="Hannenhalli S."/>
            <person name="Kravitz S."/>
            <person name="Levy S."/>
            <person name="Mobarry C."/>
            <person name="Reinert K."/>
            <person name="Remington K."/>
            <person name="Abu-Threideh J."/>
            <person name="Beasley E."/>
            <person name="Biddick K."/>
            <person name="Bonazzi V."/>
            <person name="Brandon R."/>
            <person name="Cargill M."/>
            <person name="Chandramouliswaran I."/>
            <person name="Charlab R."/>
            <person name="Chaturvedi K."/>
            <person name="Deng Z."/>
            <person name="Di Francesco V."/>
            <person name="Dunn P."/>
            <person name="Eilbeck K."/>
            <person name="Evangelista C."/>
            <person name="Gabrielian A.E."/>
            <person name="Gan W."/>
            <person name="Ge W."/>
            <person name="Gong F."/>
            <person name="Gu Z."/>
            <person name="Guan P."/>
            <person name="Heiman T.J."/>
            <person name="Higgins M.E."/>
            <person name="Ji R.R."/>
            <person name="Ke Z."/>
            <person name="Ketchum K.A."/>
            <person name="Lai Z."/>
            <person name="Lei Y."/>
            <person name="Li Z."/>
            <person name="Li J."/>
            <person name="Liang Y."/>
            <person name="Lin X."/>
            <person name="Lu F."/>
            <person name="Merkulov G.V."/>
            <person name="Milshina N."/>
            <person name="Moore H.M."/>
            <person name="Naik A.K."/>
            <person name="Narayan V.A."/>
            <person name="Neelam B."/>
            <person name="Nusskern D."/>
            <person name="Rusch D.B."/>
            <person name="Salzberg S."/>
            <person name="Shao W."/>
            <person name="Shue B."/>
            <person name="Sun J."/>
            <person name="Wang Z."/>
            <person name="Wang A."/>
            <person name="Wang X."/>
            <person name="Wang J."/>
            <person name="Wei M."/>
            <person name="Wides R."/>
            <person name="Xiao C."/>
            <person name="Yan C."/>
            <person name="Yao A."/>
            <person name="Ye J."/>
            <person name="Zhan M."/>
            <person name="Zhang W."/>
            <person name="Zhang H."/>
            <person name="Zhao Q."/>
            <person name="Zheng L."/>
            <person name="Zhong F."/>
            <person name="Zhong W."/>
            <person name="Zhu S."/>
            <person name="Zhao S."/>
            <person name="Gilbert D."/>
            <person name="Baumhueter S."/>
            <person name="Spier G."/>
            <person name="Carter C."/>
            <person name="Cravchik A."/>
            <person name="Woodage T."/>
            <person name="Ali F."/>
            <person name="An H."/>
            <person name="Awe A."/>
            <person name="Baldwin D."/>
            <person name="Baden H."/>
            <person name="Barnstead M."/>
            <person name="Barrow I."/>
            <person name="Beeson K."/>
            <person name="Busam D."/>
            <person name="Carver A."/>
            <person name="Center A."/>
            <person name="Cheng M.L."/>
            <person name="Curry L."/>
            <person name="Danaher S."/>
            <person name="Davenport L."/>
            <person name="Desilets R."/>
            <person name="Dietz S."/>
            <person name="Dodson K."/>
            <person name="Doup L."/>
            <person name="Ferriera S."/>
            <person name="Garg N."/>
            <person name="Gluecksmann A."/>
            <person name="Hart B."/>
            <person name="Haynes J."/>
            <person name="Haynes C."/>
            <person name="Heiner C."/>
            <person name="Hladun S."/>
            <person name="Hostin D."/>
            <person name="Houck J."/>
            <person name="Howland T."/>
            <person name="Ibegwam C."/>
            <person name="Johnson J."/>
            <person name="Kalush F."/>
            <person name="Kline L."/>
            <person name="Koduru S."/>
            <person name="Love A."/>
            <person name="Mann F."/>
            <person name="May D."/>
            <person name="McCawley S."/>
            <person name="McIntosh T."/>
            <person name="McMullen I."/>
            <person name="Moy M."/>
            <person name="Moy L."/>
            <person name="Murphy B."/>
            <person name="Nelson K."/>
            <person name="Pfannkoch C."/>
            <person name="Pratts E."/>
            <person name="Puri V."/>
            <person name="Qureshi H."/>
            <person name="Reardon M."/>
            <person name="Rodriguez R."/>
            <person name="Rogers Y.H."/>
            <person name="Romblad D."/>
            <person name="Ruhfel B."/>
            <person name="Scott R."/>
            <person name="Sitter C."/>
            <person name="Smallwood M."/>
            <person name="Stewart E."/>
            <person name="Strong R."/>
            <person name="Suh E."/>
            <person name="Thomas R."/>
            <person name="Tint N.N."/>
            <person name="Tse S."/>
            <person name="Vech C."/>
            <person name="Wang G."/>
            <person name="Wetter J."/>
            <person name="Williams S."/>
            <person name="Williams M."/>
            <person name="Windsor S."/>
            <person name="Winn-Deen E."/>
            <person name="Wolfe K."/>
            <person name="Zaveri J."/>
            <person name="Zaveri K."/>
            <person name="Abril J.F."/>
            <person name="Guigo R."/>
            <person name="Campbell M.J."/>
            <person name="Sjolander K.V."/>
            <person name="Karlak B."/>
            <person name="Kejariwal A."/>
            <person name="Mi H."/>
            <person name="Lazareva B."/>
            <person name="Hatton T."/>
            <person name="Narechania A."/>
            <person name="Diemer K."/>
            <person name="Muruganujan A."/>
            <person name="Guo N."/>
            <person name="Sato S."/>
            <person name="Bafna V."/>
            <person name="Istrail S."/>
            <person name="Lippert R."/>
            <person name="Schwartz R."/>
            <person name="Walenz B."/>
            <person name="Yooseph S."/>
            <person name="Allen D."/>
            <person name="Basu A."/>
            <person name="Baxendale J."/>
            <person name="Blick L."/>
            <person name="Caminha M."/>
            <person name="Carnes-Stine J."/>
            <person name="Caulk P."/>
            <person name="Chiang Y.H."/>
            <person name="Coyne M."/>
            <person name="Dahlke C."/>
            <person name="Mays A."/>
            <person name="Dombroski M."/>
            <person name="Donnelly M."/>
            <person name="Ely D."/>
            <person name="Esparham S."/>
            <person name="Fosler C."/>
            <person name="Gire H."/>
            <person name="Glanowski S."/>
            <person name="Glasser K."/>
            <person name="Glodek A."/>
            <person name="Gorokhov M."/>
            <person name="Graham K."/>
            <person name="Gropman B."/>
            <person name="Harris M."/>
            <person name="Heil J."/>
            <person name="Henderson S."/>
            <person name="Hoover J."/>
            <person name="Jennings D."/>
            <person name="Jordan C."/>
            <person name="Jordan J."/>
            <person name="Kasha J."/>
            <person name="Kagan L."/>
            <person name="Kraft C."/>
            <person name="Levitsky A."/>
            <person name="Lewis M."/>
            <person name="Liu X."/>
            <person name="Lopez J."/>
            <person name="Ma D."/>
            <person name="Majoros W."/>
            <person name="McDaniel J."/>
            <person name="Murphy S."/>
            <person name="Newman M."/>
            <person name="Nguyen T."/>
            <person name="Nguyen N."/>
            <person name="Nodell M."/>
            <person name="Pan S."/>
            <person name="Peck J."/>
            <person name="Peterson M."/>
            <person name="Rowe W."/>
            <person name="Sanders R."/>
            <person name="Scott J."/>
            <person name="Simpson M."/>
            <person name="Smith T."/>
            <person name="Sprague A."/>
            <person name="Stockwell T."/>
            <person name="Turner R."/>
            <person name="Venter E."/>
            <person name="Wang M."/>
            <person name="Wen M."/>
            <person name="Wu D."/>
            <person name="Wu M."/>
            <person name="Xia A."/>
            <person name="Zandieh A."/>
            <person name="Zhu X."/>
        </authorList>
    </citation>
    <scope>NUCLEOTIDE SEQUENCE</scope>
</reference>
<reference evidence="2" key="1">
    <citation type="submission" date="2000-06" db="EMBL/GenBank/DDBJ databases">
        <title>The sequence of Homo sapiens BAC clone RP11-213H22.</title>
        <authorList>
            <person name="Meyer R."/>
            <person name="Paulson E."/>
        </authorList>
    </citation>
    <scope>NUCLEOTIDE SEQUENCE</scope>
</reference>
<dbReference type="EMBL" id="CH471103">
    <property type="protein sequence ID" value="EAW95244.1"/>
    <property type="molecule type" value="Genomic_DNA"/>
</dbReference>
<evidence type="ECO:0000256" key="1">
    <source>
        <dbReference type="SAM" id="MobiDB-lite"/>
    </source>
</evidence>
<protein>
    <submittedName>
        <fullName evidence="3">cDNA FLJ14816 fis, clone OVARC1000109</fullName>
    </submittedName>
</protein>
<reference evidence="4" key="7">
    <citation type="submission" date="2005-07" db="EMBL/GenBank/DDBJ databases">
        <authorList>
            <person name="Mural R.J."/>
            <person name="Istrail S."/>
            <person name="Sutton G."/>
            <person name="Florea L."/>
            <person name="Halpern A.L."/>
            <person name="Mobarry C.M."/>
            <person name="Lippert R."/>
            <person name="Walenz B."/>
            <person name="Shatkay H."/>
            <person name="Dew I."/>
            <person name="Miller J.R."/>
            <person name="Flanigan M.J."/>
            <person name="Edwards N.J."/>
            <person name="Bolanos R."/>
            <person name="Fasulo D."/>
            <person name="Halldorsson B.V."/>
            <person name="Hannenhalli S."/>
            <person name="Turner R."/>
            <person name="Yooseph S."/>
            <person name="Lu F."/>
            <person name="Nusskern D.R."/>
            <person name="Shue B.C."/>
            <person name="Zheng X.H."/>
            <person name="Zhong F."/>
            <person name="Delcher A.L."/>
            <person name="Huson D.H."/>
            <person name="Kravitz S.A."/>
            <person name="Mouchard L."/>
            <person name="Reinert K."/>
            <person name="Remington K.A."/>
            <person name="Clark A.G."/>
            <person name="Waterman M.S."/>
            <person name="Eichler E.E."/>
            <person name="Adams M.D."/>
            <person name="Hunkapiller M.W."/>
            <person name="Myers E.W."/>
            <person name="Venter J.C."/>
        </authorList>
    </citation>
    <scope>NUCLEOTIDE SEQUENCE</scope>
</reference>
<organism evidence="3">
    <name type="scientific">Homo sapiens</name>
    <name type="common">Human</name>
    <dbReference type="NCBI Taxonomy" id="9606"/>
    <lineage>
        <taxon>Eukaryota</taxon>
        <taxon>Metazoa</taxon>
        <taxon>Chordata</taxon>
        <taxon>Craniata</taxon>
        <taxon>Vertebrata</taxon>
        <taxon>Euteleostomi</taxon>
        <taxon>Mammalia</taxon>
        <taxon>Eutheria</taxon>
        <taxon>Euarchontoglires</taxon>
        <taxon>Primates</taxon>
        <taxon>Haplorrhini</taxon>
        <taxon>Catarrhini</taxon>
        <taxon>Hominidae</taxon>
        <taxon>Homo</taxon>
    </lineage>
</organism>
<name>Q96K35_HUMAN</name>
<reference evidence="2" key="4">
    <citation type="submission" date="2002-01" db="EMBL/GenBank/DDBJ databases">
        <authorList>
            <person name="Waterston R."/>
        </authorList>
    </citation>
    <scope>NUCLEOTIDE SEQUENCE</scope>
</reference>
<evidence type="ECO:0000313" key="2">
    <source>
        <dbReference type="EMBL" id="AAX93136.1"/>
    </source>
</evidence>
<reference evidence="3" key="5">
    <citation type="journal article" date="2004" name="Nat. Genet.">
        <title>Complete sequencing and characterization of 21,243 full-length human cDNAs.</title>
        <authorList>
            <person name="Ota T."/>
            <person name="Suzuki Y."/>
            <person name="Nishikawa T."/>
            <person name="Otsuki T."/>
            <person name="Sugiyama T."/>
            <person name="Irie R."/>
            <person name="Wakamatsu A."/>
            <person name="Hayashi K."/>
            <person name="Sato H."/>
            <person name="Nagai K."/>
            <person name="Kimura K."/>
            <person name="Makita H."/>
            <person name="Sekine M."/>
            <person name="Obayashi M."/>
            <person name="Nishi T."/>
            <person name="Shibahara T."/>
            <person name="Tanaka T."/>
            <person name="Ishii S."/>
            <person name="Yamamoto J."/>
            <person name="Saito K."/>
            <person name="Kawai Y."/>
            <person name="Isono Y."/>
            <person name="Nakamura Y."/>
            <person name="Nagahari K."/>
            <person name="Murakami K."/>
            <person name="Yasuda T."/>
            <person name="Iwayanagi T."/>
            <person name="Wagatsuma M."/>
            <person name="Shiratori A."/>
            <person name="Sudo H."/>
            <person name="Hosoiri T."/>
            <person name="Kaku Y."/>
            <person name="Kodaira H."/>
            <person name="Kondo H."/>
            <person name="Sugawara M."/>
            <person name="Takahashi M."/>
            <person name="Kanda K."/>
            <person name="Yokoi T."/>
            <person name="Furuya T."/>
            <person name="Kikkawa E."/>
            <person name="Omura Y."/>
            <person name="Abe K."/>
            <person name="Kamihara K."/>
            <person name="Katsuta N."/>
            <person name="Sato K."/>
            <person name="Tanikawa M."/>
            <person name="Yamazaki M."/>
            <person name="Ninomiya K."/>
            <person name="Ishibashi T."/>
            <person name="Yamashita H."/>
            <person name="Murakawa K."/>
            <person name="Fujimori K."/>
            <person name="Tanai H."/>
            <person name="Kimata M."/>
            <person name="Watanabe M."/>
            <person name="Hiraoka S."/>
            <person name="Chiba Y."/>
            <person name="Ishida S."/>
            <person name="Ono Y."/>
            <person name="Takiguchi S."/>
            <person name="Watanabe S."/>
            <person name="Yosida M."/>
            <person name="Hotuta T."/>
            <person name="Kusano J."/>
            <person name="Kanehori K."/>
            <person name="Takahashi-Fujii A."/>
            <person name="Hara H."/>
            <person name="Tanase T."/>
            <person name="Nomura Y."/>
            <person name="Togiya S."/>
            <person name="Komai F."/>
            <person name="Hara R."/>
            <person name="Takeuchi K."/>
            <person name="Arita M."/>
            <person name="Imose N."/>
            <person name="Musashino K."/>
            <person name="Yuuki H."/>
            <person name="Oshima A."/>
            <person name="Sasaki N."/>
            <person name="Aotsuka S."/>
            <person name="Yoshikawa Y."/>
            <person name="Matsunawa H."/>
            <person name="Ichihara T."/>
            <person name="Shiohata N."/>
            <person name="Sano S."/>
            <person name="Moriya S."/>
            <person name="Momiyama H."/>
            <person name="Satoh N."/>
            <person name="Takami S."/>
            <person name="Terashima Y."/>
            <person name="Suzuki O."/>
            <person name="Nakagawa S."/>
            <person name="Senoh A."/>
            <person name="Mizoguchi H."/>
            <person name="Goto Y."/>
            <person name="Shimizu F."/>
            <person name="Wakebe H."/>
            <person name="Hishigaki H."/>
            <person name="Watanabe T."/>
            <person name="Sugiyama A."/>
            <person name="Takemoto M."/>
            <person name="Kawakami B."/>
            <person name="Yamazaki M."/>
            <person name="Watanabe K."/>
            <person name="Kumagai A."/>
            <person name="Itakura S."/>
            <person name="Fukuzumi Y."/>
            <person name="Fujimori Y."/>
            <person name="Komiyama M."/>
            <person name="Tashiro H."/>
            <person name="Tanigami A."/>
            <person name="Fujiwara T."/>
            <person name="Ono T."/>
            <person name="Yamada K."/>
            <person name="Fujii Y."/>
            <person name="Ozaki K."/>
            <person name="Hirao M."/>
            <person name="Ohmori Y."/>
            <person name="Kawabata A."/>
            <person name="Hikiji T."/>
            <person name="Kobatake N."/>
            <person name="Inagaki H."/>
            <person name="Ikema Y."/>
            <person name="Okamoto S."/>
            <person name="Okitani R."/>
            <person name="Kawakami T."/>
            <person name="Noguchi S."/>
            <person name="Itoh T."/>
            <person name="Shigeta K."/>
            <person name="Senba T."/>
            <person name="Matsumura K."/>
            <person name="Nakajima Y."/>
            <person name="Mizuno T."/>
            <person name="Morinaga M."/>
            <person name="Sasaki M."/>
            <person name="Togashi T."/>
            <person name="Oyama M."/>
            <person name="Hata H."/>
            <person name="Watanabe M."/>
            <person name="Komatsu T."/>
            <person name="Mizushima-Sugano J."/>
            <person name="Satoh T."/>
            <person name="Shirai Y."/>
            <person name="Takahashi Y."/>
            <person name="Nakagawa K."/>
            <person name="Okumura K."/>
            <person name="Nagase T."/>
            <person name="Nomura N."/>
            <person name="Kikuchi H."/>
            <person name="Masuho Y."/>
            <person name="Yamashita R."/>
            <person name="Nakai K."/>
            <person name="Yada T."/>
            <person name="Nakamura Y."/>
            <person name="Ohara O."/>
            <person name="Isogai T."/>
            <person name="Sugano S."/>
        </authorList>
    </citation>
    <scope>NUCLEOTIDE SEQUENCE</scope>
    <source>
        <tissue evidence="3">Ovary</tissue>
    </source>
</reference>